<accession>A0A0L8GSX9</accession>
<name>A0A0L8GSX9_OCTBM</name>
<evidence type="ECO:0000313" key="1">
    <source>
        <dbReference type="EMBL" id="KOF80083.1"/>
    </source>
</evidence>
<gene>
    <name evidence="1" type="ORF">OCBIM_22028465mg</name>
</gene>
<proteinExistence type="predicted"/>
<sequence length="75" mass="8219">MVVDSFADAKMTCVLAGSRLTKICFRMRSGRLFSPSNCRIRRNNCDGVLSSIPRQSRVGAIAVTPSRLSFLSVPI</sequence>
<reference evidence="1" key="1">
    <citation type="submission" date="2015-07" db="EMBL/GenBank/DDBJ databases">
        <title>MeaNS - Measles Nucleotide Surveillance Program.</title>
        <authorList>
            <person name="Tran T."/>
            <person name="Druce J."/>
        </authorList>
    </citation>
    <scope>NUCLEOTIDE SEQUENCE</scope>
    <source>
        <strain evidence="1">UCB-OBI-ISO-001</strain>
        <tissue evidence="1">Gonad</tissue>
    </source>
</reference>
<protein>
    <submittedName>
        <fullName evidence="1">Uncharacterized protein</fullName>
    </submittedName>
</protein>
<dbReference type="EMBL" id="KQ420496">
    <property type="protein sequence ID" value="KOF80083.1"/>
    <property type="molecule type" value="Genomic_DNA"/>
</dbReference>
<organism evidence="1">
    <name type="scientific">Octopus bimaculoides</name>
    <name type="common">California two-spotted octopus</name>
    <dbReference type="NCBI Taxonomy" id="37653"/>
    <lineage>
        <taxon>Eukaryota</taxon>
        <taxon>Metazoa</taxon>
        <taxon>Spiralia</taxon>
        <taxon>Lophotrochozoa</taxon>
        <taxon>Mollusca</taxon>
        <taxon>Cephalopoda</taxon>
        <taxon>Coleoidea</taxon>
        <taxon>Octopodiformes</taxon>
        <taxon>Octopoda</taxon>
        <taxon>Incirrata</taxon>
        <taxon>Octopodidae</taxon>
        <taxon>Octopus</taxon>
    </lineage>
</organism>
<dbReference type="AlphaFoldDB" id="A0A0L8GSX9"/>